<dbReference type="GO" id="GO:0000776">
    <property type="term" value="C:kinetochore"/>
    <property type="evidence" value="ECO:0007669"/>
    <property type="project" value="TreeGrafter"/>
</dbReference>
<evidence type="ECO:0000256" key="8">
    <source>
        <dbReference type="SAM" id="MobiDB-lite"/>
    </source>
</evidence>
<gene>
    <name evidence="9" type="ORF">PECAL_1P31510</name>
</gene>
<keyword evidence="6" id="KW-0131">Cell cycle</keyword>
<dbReference type="GO" id="GO:0051315">
    <property type="term" value="P:attachment of mitotic spindle microtubules to kinetochore"/>
    <property type="evidence" value="ECO:0007669"/>
    <property type="project" value="TreeGrafter"/>
</dbReference>
<feature type="region of interest" description="Disordered" evidence="8">
    <location>
        <begin position="379"/>
        <end position="404"/>
    </location>
</feature>
<dbReference type="Gene3D" id="3.30.457.60">
    <property type="match status" value="1"/>
</dbReference>
<comment type="subcellular location">
    <subcellularLocation>
        <location evidence="1">Nucleus</location>
    </subcellularLocation>
</comment>
<keyword evidence="5" id="KW-0539">Nucleus</keyword>
<evidence type="ECO:0008006" key="11">
    <source>
        <dbReference type="Google" id="ProtNLM"/>
    </source>
</evidence>
<accession>A0A8J2SFI1</accession>
<feature type="coiled-coil region" evidence="7">
    <location>
        <begin position="167"/>
        <end position="232"/>
    </location>
</feature>
<evidence type="ECO:0000256" key="6">
    <source>
        <dbReference type="ARBA" id="ARBA00023306"/>
    </source>
</evidence>
<name>A0A8J2SFI1_9STRA</name>
<proteinExistence type="inferred from homology"/>
<evidence type="ECO:0000256" key="1">
    <source>
        <dbReference type="ARBA" id="ARBA00004123"/>
    </source>
</evidence>
<feature type="region of interest" description="Disordered" evidence="8">
    <location>
        <begin position="83"/>
        <end position="120"/>
    </location>
</feature>
<evidence type="ECO:0000313" key="9">
    <source>
        <dbReference type="EMBL" id="CAH0366646.1"/>
    </source>
</evidence>
<evidence type="ECO:0000313" key="10">
    <source>
        <dbReference type="Proteomes" id="UP000789595"/>
    </source>
</evidence>
<protein>
    <recommendedName>
        <fullName evidence="11">Spindle assembly checkpoint component MAD1</fullName>
    </recommendedName>
</protein>
<sequence length="549" mass="60630">MITTRRGRAKKRRAEEEEPDDDPTDALVRTTAALKDAHKTAREAEKKRLAQETEAAALKAERDALATRCAFLESESADAQKAVQSAQAEKTSAAAASQLELEKANQARRKAEAKQQADRGSLDAALCRVAALKRDLEIAESKAQDIPEPPPAPSGSVLDALEVKPSVEKLSEDAQNALSQATAARADLAKERAVTTRLRAEIDQSKREARGAALEREKVRALEAQIKVLSEQDAEDSKVRAERDALLAERREWATRFRGLVDSDDDKNVARQALDLLKVTIDAKTRADCDAADARSQSKKHEQALKQCESRLATADAETRRLRTQLSRVDADKKAWEGERSLYIKETESLRRLAATYDNDADATLKKRVSDLESQLEAAAKALRDSKPPASEPANAAPQPSKNETEEFRIVHLVDNPAAAAAAKRAAAKKEEVQGGVDPATLHARLKERFREHLNWFRDAVYLLTGFKVDMQGLGEGHPQVRLRSMFAEREDDSLLFAWSDDGVNLLATPFADQLDERLFANLKFCNSVPAFLASVQLNLFERQTLFPG</sequence>
<dbReference type="GO" id="GO:0005635">
    <property type="term" value="C:nuclear envelope"/>
    <property type="evidence" value="ECO:0007669"/>
    <property type="project" value="TreeGrafter"/>
</dbReference>
<comment type="caution">
    <text evidence="9">The sequence shown here is derived from an EMBL/GenBank/DDBJ whole genome shotgun (WGS) entry which is preliminary data.</text>
</comment>
<dbReference type="PANTHER" id="PTHR23168">
    <property type="entry name" value="MITOTIC SPINDLE ASSEMBLY CHECKPOINT PROTEIN MAD1 MITOTIC ARREST DEFICIENT-LIKE PROTEIN 1"/>
    <property type="match status" value="1"/>
</dbReference>
<feature type="coiled-coil region" evidence="7">
    <location>
        <begin position="291"/>
        <end position="325"/>
    </location>
</feature>
<evidence type="ECO:0000256" key="7">
    <source>
        <dbReference type="SAM" id="Coils"/>
    </source>
</evidence>
<reference evidence="9" key="1">
    <citation type="submission" date="2021-11" db="EMBL/GenBank/DDBJ databases">
        <authorList>
            <consortium name="Genoscope - CEA"/>
            <person name="William W."/>
        </authorList>
    </citation>
    <scope>NUCLEOTIDE SEQUENCE</scope>
</reference>
<keyword evidence="7" id="KW-0175">Coiled coil</keyword>
<evidence type="ECO:0000256" key="4">
    <source>
        <dbReference type="ARBA" id="ARBA00022776"/>
    </source>
</evidence>
<dbReference type="PANTHER" id="PTHR23168:SF0">
    <property type="entry name" value="MITOTIC SPINDLE ASSEMBLY CHECKPOINT PROTEIN MAD1"/>
    <property type="match status" value="1"/>
</dbReference>
<dbReference type="GO" id="GO:0072686">
    <property type="term" value="C:mitotic spindle"/>
    <property type="evidence" value="ECO:0007669"/>
    <property type="project" value="TreeGrafter"/>
</dbReference>
<dbReference type="OrthoDB" id="331602at2759"/>
<dbReference type="Pfam" id="PF05557">
    <property type="entry name" value="MAD"/>
    <property type="match status" value="1"/>
</dbReference>
<feature type="compositionally biased region" description="Low complexity" evidence="8">
    <location>
        <begin position="84"/>
        <end position="98"/>
    </location>
</feature>
<feature type="compositionally biased region" description="Basic and acidic residues" evidence="8">
    <location>
        <begin position="100"/>
        <end position="120"/>
    </location>
</feature>
<feature type="compositionally biased region" description="Basic residues" evidence="8">
    <location>
        <begin position="1"/>
        <end position="12"/>
    </location>
</feature>
<evidence type="ECO:0000256" key="5">
    <source>
        <dbReference type="ARBA" id="ARBA00023242"/>
    </source>
</evidence>
<keyword evidence="4" id="KW-0498">Mitosis</keyword>
<dbReference type="EMBL" id="CAKKNE010000001">
    <property type="protein sequence ID" value="CAH0366646.1"/>
    <property type="molecule type" value="Genomic_DNA"/>
</dbReference>
<evidence type="ECO:0000256" key="2">
    <source>
        <dbReference type="ARBA" id="ARBA00008029"/>
    </source>
</evidence>
<dbReference type="GO" id="GO:0007094">
    <property type="term" value="P:mitotic spindle assembly checkpoint signaling"/>
    <property type="evidence" value="ECO:0007669"/>
    <property type="project" value="InterPro"/>
</dbReference>
<organism evidence="9 10">
    <name type="scientific">Pelagomonas calceolata</name>
    <dbReference type="NCBI Taxonomy" id="35677"/>
    <lineage>
        <taxon>Eukaryota</taxon>
        <taxon>Sar</taxon>
        <taxon>Stramenopiles</taxon>
        <taxon>Ochrophyta</taxon>
        <taxon>Pelagophyceae</taxon>
        <taxon>Pelagomonadales</taxon>
        <taxon>Pelagomonadaceae</taxon>
        <taxon>Pelagomonas</taxon>
    </lineage>
</organism>
<keyword evidence="3" id="KW-0132">Cell division</keyword>
<dbReference type="InterPro" id="IPR008672">
    <property type="entry name" value="Mad1"/>
</dbReference>
<dbReference type="AlphaFoldDB" id="A0A8J2SFI1"/>
<evidence type="ECO:0000256" key="3">
    <source>
        <dbReference type="ARBA" id="ARBA00022618"/>
    </source>
</evidence>
<feature type="region of interest" description="Disordered" evidence="8">
    <location>
        <begin position="1"/>
        <end position="26"/>
    </location>
</feature>
<comment type="similarity">
    <text evidence="2">Belongs to the MAD1 family.</text>
</comment>
<dbReference type="GO" id="GO:0051301">
    <property type="term" value="P:cell division"/>
    <property type="evidence" value="ECO:0007669"/>
    <property type="project" value="UniProtKB-KW"/>
</dbReference>
<keyword evidence="10" id="KW-1185">Reference proteome</keyword>
<dbReference type="Proteomes" id="UP000789595">
    <property type="component" value="Unassembled WGS sequence"/>
</dbReference>